<evidence type="ECO:0000256" key="1">
    <source>
        <dbReference type="SAM" id="MobiDB-lite"/>
    </source>
</evidence>
<dbReference type="RefSeq" id="WP_143095343.1">
    <property type="nucleotide sequence ID" value="NZ_FMJB01000055.1"/>
</dbReference>
<dbReference type="Proteomes" id="UP000184085">
    <property type="component" value="Unassembled WGS sequence"/>
</dbReference>
<dbReference type="EMBL" id="FMJB01000055">
    <property type="protein sequence ID" value="SCM68418.1"/>
    <property type="molecule type" value="Genomic_DNA"/>
</dbReference>
<feature type="region of interest" description="Disordered" evidence="1">
    <location>
        <begin position="56"/>
        <end position="80"/>
    </location>
</feature>
<gene>
    <name evidence="2" type="ORF">KARMA_2637</name>
</gene>
<dbReference type="SUPFAM" id="SSF88713">
    <property type="entry name" value="Glycoside hydrolase/deacetylase"/>
    <property type="match status" value="1"/>
</dbReference>
<proteinExistence type="predicted"/>
<dbReference type="InterPro" id="IPR006837">
    <property type="entry name" value="Divergent_DAC"/>
</dbReference>
<dbReference type="AlphaFoldDB" id="A0A1M4N327"/>
<feature type="region of interest" description="Disordered" evidence="1">
    <location>
        <begin position="95"/>
        <end position="223"/>
    </location>
</feature>
<evidence type="ECO:0000313" key="3">
    <source>
        <dbReference type="Proteomes" id="UP000184085"/>
    </source>
</evidence>
<dbReference type="Pfam" id="PF04748">
    <property type="entry name" value="Polysacc_deac_2"/>
    <property type="match status" value="1"/>
</dbReference>
<dbReference type="InterPro" id="IPR011330">
    <property type="entry name" value="Glyco_hydro/deAcase_b/a-brl"/>
</dbReference>
<protein>
    <submittedName>
        <fullName evidence="2">Putative Divergent polysaccharide deacetylase family</fullName>
    </submittedName>
</protein>
<dbReference type="Gene3D" id="3.20.20.370">
    <property type="entry name" value="Glycoside hydrolase/deacetylase"/>
    <property type="match status" value="1"/>
</dbReference>
<accession>A0A1M4N327</accession>
<feature type="compositionally biased region" description="Low complexity" evidence="1">
    <location>
        <begin position="95"/>
        <end position="109"/>
    </location>
</feature>
<keyword evidence="3" id="KW-1185">Reference proteome</keyword>
<dbReference type="CDD" id="cd10936">
    <property type="entry name" value="CE4_DAC2"/>
    <property type="match status" value="1"/>
</dbReference>
<name>A0A1M4N327_9RHOB</name>
<dbReference type="GO" id="GO:0005975">
    <property type="term" value="P:carbohydrate metabolic process"/>
    <property type="evidence" value="ECO:0007669"/>
    <property type="project" value="InterPro"/>
</dbReference>
<reference evidence="3" key="1">
    <citation type="submission" date="2016-09" db="EMBL/GenBank/DDBJ databases">
        <authorList>
            <person name="Wibberg D."/>
        </authorList>
    </citation>
    <scope>NUCLEOTIDE SEQUENCE [LARGE SCALE GENOMIC DNA]</scope>
</reference>
<organism evidence="2 3">
    <name type="scientific">Donghicola eburneus</name>
    <dbReference type="NCBI Taxonomy" id="393278"/>
    <lineage>
        <taxon>Bacteria</taxon>
        <taxon>Pseudomonadati</taxon>
        <taxon>Pseudomonadota</taxon>
        <taxon>Alphaproteobacteria</taxon>
        <taxon>Rhodobacterales</taxon>
        <taxon>Roseobacteraceae</taxon>
        <taxon>Donghicola</taxon>
    </lineage>
</organism>
<evidence type="ECO:0000313" key="2">
    <source>
        <dbReference type="EMBL" id="SCM68418.1"/>
    </source>
</evidence>
<sequence>MASGFWNGVVWGTFVSVAGAVTVSLLSDVPEQAANLPEIPVEQTETAPQVVVAEPVPDVESGDTPAPTDPAMSEDLPEPIVTETDLNAPLTETEPTPEIAEAPQQPEPAAEIEEAPTPDVTPDAVPESDAPTQPDVADAEPTPDAESMPAPQPDANEAEPEMDLADIVPENLPAPAAPDTSPDRTERAPVVSDVAPELPPVQPEVVDLNDSESPEPGLPEPAGNLIDARRAAAAERGLDLADDVLPLSVYSTDFSNPSDRPIMSIVLIDTPGTALGPQVLRDFPYPLTVAIDALAPDALQRMQAYRDAGFEVLATANFPQGAGPTDAEVALGAIFGAVPEAIGLLEADDASLQQSRELTDQVTAVLADSGYGLVLQPKGLNTAQKVAVQEGVPAASIFRDLDGKDQNADVIRRFLDNAAFRARQAEEGVVVLTRLRPETISALLIWALQDRASQVALAPVSAVLKKSVTE</sequence>